<protein>
    <recommendedName>
        <fullName evidence="14">Coproporphyrinogen-III oxidase</fullName>
        <ecNumber evidence="14">1.3.98.3</ecNumber>
    </recommendedName>
</protein>
<dbReference type="InterPro" id="IPR058240">
    <property type="entry name" value="rSAM_sf"/>
</dbReference>
<dbReference type="SMART" id="SM00729">
    <property type="entry name" value="Elp3"/>
    <property type="match status" value="1"/>
</dbReference>
<evidence type="ECO:0000256" key="14">
    <source>
        <dbReference type="PIRNR" id="PIRNR000167"/>
    </source>
</evidence>
<feature type="binding site" evidence="15">
    <location>
        <position position="287"/>
    </location>
    <ligand>
        <name>S-adenosyl-L-methionine</name>
        <dbReference type="ChEBI" id="CHEBI:59789"/>
        <label>2</label>
    </ligand>
</feature>
<dbReference type="SFLD" id="SFLDG01065">
    <property type="entry name" value="anaerobic_coproporphyrinogen-I"/>
    <property type="match status" value="1"/>
</dbReference>
<comment type="similarity">
    <text evidence="3 14">Belongs to the anaerobic coproporphyrinogen-III oxidase family.</text>
</comment>
<dbReference type="InterPro" id="IPR007197">
    <property type="entry name" value="rSAM"/>
</dbReference>
<dbReference type="GO" id="GO:0046872">
    <property type="term" value="F:metal ion binding"/>
    <property type="evidence" value="ECO:0007669"/>
    <property type="project" value="UniProtKB-KW"/>
</dbReference>
<gene>
    <name evidence="18" type="primary">hemN</name>
    <name evidence="18" type="ORF">ASN_1838</name>
</gene>
<keyword evidence="12 14" id="KW-0627">Porphyrin biosynthesis</keyword>
<keyword evidence="11 14" id="KW-0411">Iron-sulfur</keyword>
<evidence type="ECO:0000256" key="11">
    <source>
        <dbReference type="ARBA" id="ARBA00023014"/>
    </source>
</evidence>
<evidence type="ECO:0000256" key="4">
    <source>
        <dbReference type="ARBA" id="ARBA00011245"/>
    </source>
</evidence>
<dbReference type="GO" id="GO:0006782">
    <property type="term" value="P:protoporphyrinogen IX biosynthetic process"/>
    <property type="evidence" value="ECO:0007669"/>
    <property type="project" value="UniProtKB-UniPathway"/>
</dbReference>
<dbReference type="NCBIfam" id="TIGR00538">
    <property type="entry name" value="hemN"/>
    <property type="match status" value="1"/>
</dbReference>
<dbReference type="Proteomes" id="UP000056109">
    <property type="component" value="Chromosome I"/>
</dbReference>
<evidence type="ECO:0000256" key="5">
    <source>
        <dbReference type="ARBA" id="ARBA00022485"/>
    </source>
</evidence>
<evidence type="ECO:0000256" key="8">
    <source>
        <dbReference type="ARBA" id="ARBA00022723"/>
    </source>
</evidence>
<feature type="domain" description="Radical SAM core" evidence="17">
    <location>
        <begin position="90"/>
        <end position="322"/>
    </location>
</feature>
<reference evidence="19" key="1">
    <citation type="submission" date="2014-09" db="EMBL/GenBank/DDBJ databases">
        <authorList>
            <person name="Illeghems K.G."/>
        </authorList>
    </citation>
    <scope>NUCLEOTIDE SEQUENCE [LARGE SCALE GENOMIC DNA]</scope>
    <source>
        <strain evidence="19">108B</strain>
    </source>
</reference>
<dbReference type="GO" id="GO:0005737">
    <property type="term" value="C:cytoplasm"/>
    <property type="evidence" value="ECO:0007669"/>
    <property type="project" value="UniProtKB-SubCell"/>
</dbReference>
<dbReference type="Gene3D" id="1.10.10.920">
    <property type="match status" value="1"/>
</dbReference>
<name>A0A0U5EYI7_9PROT</name>
<comment type="subcellular location">
    <subcellularLocation>
        <location evidence="1 14">Cytoplasm</location>
    </subcellularLocation>
</comment>
<evidence type="ECO:0000256" key="9">
    <source>
        <dbReference type="ARBA" id="ARBA00023002"/>
    </source>
</evidence>
<organism evidence="18 19">
    <name type="scientific">Acetobacter senegalensis</name>
    <dbReference type="NCBI Taxonomy" id="446692"/>
    <lineage>
        <taxon>Bacteria</taxon>
        <taxon>Pseudomonadati</taxon>
        <taxon>Pseudomonadota</taxon>
        <taxon>Alphaproteobacteria</taxon>
        <taxon>Acetobacterales</taxon>
        <taxon>Acetobacteraceae</taxon>
        <taxon>Acetobacter</taxon>
    </lineage>
</organism>
<keyword evidence="10 14" id="KW-0408">Iron</keyword>
<feature type="binding site" evidence="15">
    <location>
        <position position="228"/>
    </location>
    <ligand>
        <name>S-adenosyl-L-methionine</name>
        <dbReference type="ChEBI" id="CHEBI:59789"/>
        <label>2</label>
    </ligand>
</feature>
<dbReference type="SFLD" id="SFLDG01082">
    <property type="entry name" value="B12-binding_domain_containing"/>
    <property type="match status" value="1"/>
</dbReference>
<evidence type="ECO:0000256" key="16">
    <source>
        <dbReference type="PIRSR" id="PIRSR000167-2"/>
    </source>
</evidence>
<dbReference type="InterPro" id="IPR006638">
    <property type="entry name" value="Elp3/MiaA/NifB-like_rSAM"/>
</dbReference>
<dbReference type="InterPro" id="IPR004558">
    <property type="entry name" value="Coprogen_oxidase_HemN"/>
</dbReference>
<feature type="binding site" evidence="15">
    <location>
        <begin position="111"/>
        <end position="113"/>
    </location>
    <ligand>
        <name>S-adenosyl-L-methionine</name>
        <dbReference type="ChEBI" id="CHEBI:59789"/>
        <label>2</label>
    </ligand>
</feature>
<feature type="binding site" evidence="15">
    <location>
        <position position="216"/>
    </location>
    <ligand>
        <name>S-adenosyl-L-methionine</name>
        <dbReference type="ChEBI" id="CHEBI:59789"/>
        <label>2</label>
    </ligand>
</feature>
<dbReference type="PIRSF" id="PIRSF000167">
    <property type="entry name" value="HemN"/>
    <property type="match status" value="1"/>
</dbReference>
<dbReference type="PANTHER" id="PTHR13932:SF6">
    <property type="entry name" value="OXYGEN-INDEPENDENT COPROPORPHYRINOGEN III OXIDASE"/>
    <property type="match status" value="1"/>
</dbReference>
<dbReference type="AlphaFoldDB" id="A0A0U5EYI7"/>
<keyword evidence="7 14" id="KW-0949">S-adenosyl-L-methionine</keyword>
<feature type="binding site" evidence="16">
    <location>
        <position position="112"/>
    </location>
    <ligand>
        <name>[4Fe-4S] cluster</name>
        <dbReference type="ChEBI" id="CHEBI:49883"/>
        <note>4Fe-4S-S-AdoMet</note>
    </ligand>
</feature>
<evidence type="ECO:0000256" key="15">
    <source>
        <dbReference type="PIRSR" id="PIRSR000167-1"/>
    </source>
</evidence>
<dbReference type="UniPathway" id="UPA00251">
    <property type="reaction ID" value="UER00323"/>
</dbReference>
<feature type="binding site" evidence="16">
    <location>
        <position position="109"/>
    </location>
    <ligand>
        <name>[4Fe-4S] cluster</name>
        <dbReference type="ChEBI" id="CHEBI:49883"/>
        <note>4Fe-4S-S-AdoMet</note>
    </ligand>
</feature>
<keyword evidence="5 14" id="KW-0004">4Fe-4S</keyword>
<dbReference type="InterPro" id="IPR034505">
    <property type="entry name" value="Coproporphyrinogen-III_oxidase"/>
</dbReference>
<keyword evidence="9 14" id="KW-0560">Oxidoreductase</keyword>
<comment type="catalytic activity">
    <reaction evidence="13 14">
        <text>coproporphyrinogen III + 2 S-adenosyl-L-methionine = protoporphyrinogen IX + 2 5'-deoxyadenosine + 2 L-methionine + 2 CO2</text>
        <dbReference type="Rhea" id="RHEA:15425"/>
        <dbReference type="ChEBI" id="CHEBI:16526"/>
        <dbReference type="ChEBI" id="CHEBI:17319"/>
        <dbReference type="ChEBI" id="CHEBI:57307"/>
        <dbReference type="ChEBI" id="CHEBI:57309"/>
        <dbReference type="ChEBI" id="CHEBI:57844"/>
        <dbReference type="ChEBI" id="CHEBI:59789"/>
        <dbReference type="EC" id="1.3.98.3"/>
    </reaction>
</comment>
<evidence type="ECO:0000256" key="6">
    <source>
        <dbReference type="ARBA" id="ARBA00022490"/>
    </source>
</evidence>
<dbReference type="Pfam" id="PF04055">
    <property type="entry name" value="Radical_SAM"/>
    <property type="match status" value="1"/>
</dbReference>
<dbReference type="InterPro" id="IPR010723">
    <property type="entry name" value="HemN_C"/>
</dbReference>
<dbReference type="Pfam" id="PF06969">
    <property type="entry name" value="HemN_C"/>
    <property type="match status" value="1"/>
</dbReference>
<feature type="binding site" evidence="15">
    <location>
        <position position="99"/>
    </location>
    <ligand>
        <name>S-adenosyl-L-methionine</name>
        <dbReference type="ChEBI" id="CHEBI:59789"/>
        <label>1</label>
    </ligand>
</feature>
<comment type="subunit">
    <text evidence="4">Monomer.</text>
</comment>
<dbReference type="EC" id="1.3.98.3" evidence="14"/>
<evidence type="ECO:0000256" key="1">
    <source>
        <dbReference type="ARBA" id="ARBA00004496"/>
    </source>
</evidence>
<dbReference type="PATRIC" id="fig|446692.3.peg.1887"/>
<accession>A0A0U5EYI7</accession>
<feature type="binding site" evidence="16">
    <location>
        <position position="105"/>
    </location>
    <ligand>
        <name>[4Fe-4S] cluster</name>
        <dbReference type="ChEBI" id="CHEBI:49883"/>
        <note>4Fe-4S-S-AdoMet</note>
    </ligand>
</feature>
<feature type="binding site" evidence="15">
    <location>
        <begin position="157"/>
        <end position="158"/>
    </location>
    <ligand>
        <name>S-adenosyl-L-methionine</name>
        <dbReference type="ChEBI" id="CHEBI:59789"/>
        <label>2</label>
    </ligand>
</feature>
<dbReference type="CDD" id="cd01335">
    <property type="entry name" value="Radical_SAM"/>
    <property type="match status" value="1"/>
</dbReference>
<comment type="cofactor">
    <cofactor evidence="14 16">
        <name>[4Fe-4S] cluster</name>
        <dbReference type="ChEBI" id="CHEBI:49883"/>
    </cofactor>
    <text evidence="14 16">Binds 1 [4Fe-4S] cluster. The cluster is coordinated with 3 cysteines and an exchangeable S-adenosyl-L-methionine.</text>
</comment>
<sequence length="504" mass="55151">MQTSNRCLSVCTPGFRTRQKRCVSVPMNLWTRPSFPLVSLTGSNGMSAASSSDLVHRYGGNLPRYTSYPTAASFSEAVGPAQAESWLRALPAQQPVSLYFHVPFCDELCRFCGCNTSVMRHEDGRLAYGDLLREELRRVVALVGTRRSVKHVQFGGGTPSTLPASALRQIMRSVRSMFQIEPDAELSMELDPRHVPVGYPALLGGLGFTRISLGVQDLNPQVQDACGRHQSFEQTEACVTAVRNAGVSGVNIDLIYGLPYQTEESVAETARRIASLRPDRLAVFGYAHVPWKQKRQRLIPEESLPKPSERLAQRARMDTVLRAEGYLPVGLDHYALPQDALVRAASTGTLRRNFQGYTTDSCDVLLGMGASAISMLPDGYVQNITAVAPYARAMADHDGLPIARGVERTADDRLRGSLIERLMCDMGVDLEQMEAQLDVFSPELGALEPLIQDGLVTVEGPKITVTEKGRPFLRHVAAVFDTHRKTLSQAPSSGAPQPRFAGAL</sequence>
<evidence type="ECO:0000256" key="12">
    <source>
        <dbReference type="ARBA" id="ARBA00023244"/>
    </source>
</evidence>
<feature type="binding site" evidence="15">
    <location>
        <position position="373"/>
    </location>
    <ligand>
        <name>S-adenosyl-L-methionine</name>
        <dbReference type="ChEBI" id="CHEBI:59789"/>
        <label>1</label>
    </ligand>
</feature>
<dbReference type="PANTHER" id="PTHR13932">
    <property type="entry name" value="COPROPORPHYRINIGEN III OXIDASE"/>
    <property type="match status" value="1"/>
</dbReference>
<dbReference type="InterPro" id="IPR013785">
    <property type="entry name" value="Aldolase_TIM"/>
</dbReference>
<evidence type="ECO:0000256" key="13">
    <source>
        <dbReference type="ARBA" id="ARBA00048321"/>
    </source>
</evidence>
<dbReference type="GO" id="GO:0051539">
    <property type="term" value="F:4 iron, 4 sulfur cluster binding"/>
    <property type="evidence" value="ECO:0007669"/>
    <property type="project" value="UniProtKB-KW"/>
</dbReference>
<feature type="binding site" evidence="15">
    <location>
        <position position="253"/>
    </location>
    <ligand>
        <name>S-adenosyl-L-methionine</name>
        <dbReference type="ChEBI" id="CHEBI:59789"/>
        <label>2</label>
    </ligand>
</feature>
<proteinExistence type="inferred from homology"/>
<dbReference type="PROSITE" id="PS51918">
    <property type="entry name" value="RADICAL_SAM"/>
    <property type="match status" value="1"/>
</dbReference>
<keyword evidence="6 14" id="KW-0963">Cytoplasm</keyword>
<keyword evidence="8 14" id="KW-0479">Metal-binding</keyword>
<evidence type="ECO:0000256" key="7">
    <source>
        <dbReference type="ARBA" id="ARBA00022691"/>
    </source>
</evidence>
<dbReference type="EMBL" id="LN606600">
    <property type="protein sequence ID" value="CEF41169.1"/>
    <property type="molecule type" value="Genomic_DNA"/>
</dbReference>
<dbReference type="GO" id="GO:0004109">
    <property type="term" value="F:coproporphyrinogen oxidase activity"/>
    <property type="evidence" value="ECO:0007669"/>
    <property type="project" value="InterPro"/>
</dbReference>
<dbReference type="SUPFAM" id="SSF102114">
    <property type="entry name" value="Radical SAM enzymes"/>
    <property type="match status" value="1"/>
</dbReference>
<keyword evidence="19" id="KW-1185">Reference proteome</keyword>
<dbReference type="GO" id="GO:0051989">
    <property type="term" value="F:coproporphyrinogen dehydrogenase activity"/>
    <property type="evidence" value="ECO:0007669"/>
    <property type="project" value="UniProtKB-EC"/>
</dbReference>
<feature type="binding site" evidence="15">
    <location>
        <position position="156"/>
    </location>
    <ligand>
        <name>S-adenosyl-L-methionine</name>
        <dbReference type="ChEBI" id="CHEBI:59789"/>
        <label>1</label>
    </ligand>
</feature>
<evidence type="ECO:0000259" key="17">
    <source>
        <dbReference type="PROSITE" id="PS51918"/>
    </source>
</evidence>
<feature type="binding site" evidence="15">
    <location>
        <position position="189"/>
    </location>
    <ligand>
        <name>S-adenosyl-L-methionine</name>
        <dbReference type="ChEBI" id="CHEBI:59789"/>
        <label>1</label>
    </ligand>
</feature>
<comment type="pathway">
    <text evidence="2 14">Porphyrin-containing compound metabolism; protoporphyrin-IX biosynthesis; protoporphyrinogen-IX from coproporphyrinogen-III (AdoMet route): step 1/1.</text>
</comment>
<evidence type="ECO:0000313" key="18">
    <source>
        <dbReference type="EMBL" id="CEF41169.1"/>
    </source>
</evidence>
<evidence type="ECO:0000313" key="19">
    <source>
        <dbReference type="Proteomes" id="UP000056109"/>
    </source>
</evidence>
<dbReference type="SFLD" id="SFLDS00029">
    <property type="entry name" value="Radical_SAM"/>
    <property type="match status" value="1"/>
</dbReference>
<dbReference type="Gene3D" id="3.20.20.70">
    <property type="entry name" value="Aldolase class I"/>
    <property type="match status" value="1"/>
</dbReference>
<evidence type="ECO:0000256" key="3">
    <source>
        <dbReference type="ARBA" id="ARBA00005493"/>
    </source>
</evidence>
<dbReference type="KEGG" id="asz:ASN_1838"/>
<evidence type="ECO:0000256" key="2">
    <source>
        <dbReference type="ARBA" id="ARBA00004785"/>
    </source>
</evidence>
<evidence type="ECO:0000256" key="10">
    <source>
        <dbReference type="ARBA" id="ARBA00023004"/>
    </source>
</evidence>